<proteinExistence type="inferred from homology"/>
<dbReference type="PANTHER" id="PTHR48043:SF145">
    <property type="entry name" value="FI06409P-RELATED"/>
    <property type="match status" value="1"/>
</dbReference>
<dbReference type="eggNOG" id="KOG1192">
    <property type="taxonomic scope" value="Eukaryota"/>
</dbReference>
<dbReference type="InParanoid" id="B3RSD7"/>
<organism evidence="5 6">
    <name type="scientific">Trichoplax adhaerens</name>
    <name type="common">Trichoplax reptans</name>
    <dbReference type="NCBI Taxonomy" id="10228"/>
    <lineage>
        <taxon>Eukaryota</taxon>
        <taxon>Metazoa</taxon>
        <taxon>Placozoa</taxon>
        <taxon>Uniplacotomia</taxon>
        <taxon>Trichoplacea</taxon>
        <taxon>Trichoplacidae</taxon>
        <taxon>Trichoplax</taxon>
    </lineage>
</organism>
<accession>B3RSD7</accession>
<feature type="transmembrane region" description="Helical" evidence="4">
    <location>
        <begin position="302"/>
        <end position="322"/>
    </location>
</feature>
<feature type="non-terminal residue" evidence="5">
    <location>
        <position position="338"/>
    </location>
</feature>
<keyword evidence="6" id="KW-1185">Reference proteome</keyword>
<dbReference type="STRING" id="10228.B3RSD7"/>
<keyword evidence="4" id="KW-1133">Transmembrane helix</keyword>
<evidence type="ECO:0000256" key="2">
    <source>
        <dbReference type="ARBA" id="ARBA00022676"/>
    </source>
</evidence>
<evidence type="ECO:0000313" key="6">
    <source>
        <dbReference type="Proteomes" id="UP000009022"/>
    </source>
</evidence>
<dbReference type="Pfam" id="PF00201">
    <property type="entry name" value="UDPGT"/>
    <property type="match status" value="1"/>
</dbReference>
<dbReference type="PhylomeDB" id="B3RSD7"/>
<reference evidence="5 6" key="1">
    <citation type="journal article" date="2008" name="Nature">
        <title>The Trichoplax genome and the nature of placozoans.</title>
        <authorList>
            <person name="Srivastava M."/>
            <person name="Begovic E."/>
            <person name="Chapman J."/>
            <person name="Putnam N.H."/>
            <person name="Hellsten U."/>
            <person name="Kawashima T."/>
            <person name="Kuo A."/>
            <person name="Mitros T."/>
            <person name="Salamov A."/>
            <person name="Carpenter M.L."/>
            <person name="Signorovitch A.Y."/>
            <person name="Moreno M.A."/>
            <person name="Kamm K."/>
            <person name="Grimwood J."/>
            <person name="Schmutz J."/>
            <person name="Shapiro H."/>
            <person name="Grigoriev I.V."/>
            <person name="Buss L.W."/>
            <person name="Schierwater B."/>
            <person name="Dellaporta S.L."/>
            <person name="Rokhsar D.S."/>
        </authorList>
    </citation>
    <scope>NUCLEOTIDE SEQUENCE [LARGE SCALE GENOMIC DNA]</scope>
    <source>
        <strain evidence="5 6">Grell-BS-1999</strain>
    </source>
</reference>
<comment type="similarity">
    <text evidence="1">Belongs to the UDP-glycosyltransferase family.</text>
</comment>
<sequence length="338" mass="38682">LLNNPFPLSYIPYALTGYSSKMTFKQRFLNTVFYLMGDRFFSYLTRTTITTLNQEFNIAPSMSLYEIENSPSMVLITSDFVLEYPRPVLPNVKVIGSLSATPAMPLPNELEAFMNGDSKVVYIAFGSTFEELSLEKLRILVDAVNRLPYKVLWKIKTNITDIGSHVKIVGWVPQNDILGHKNTIVFYSHCGHNSMYEAAYHGIPVLAMPIHGDQIDNANQILQAGFGVKIDFLRLTSDDIVNGIMQLTKDRYRENANRLSIALRSQPRSSRDTAVDWIEYVIANKGAKHLRMEGYNLTIIEYYMLDVLLVWIITVVTIIYIVKRFVQLMYFRCCKVKT</sequence>
<dbReference type="SUPFAM" id="SSF53756">
    <property type="entry name" value="UDP-Glycosyltransferase/glycogen phosphorylase"/>
    <property type="match status" value="1"/>
</dbReference>
<dbReference type="InterPro" id="IPR002213">
    <property type="entry name" value="UDP_glucos_trans"/>
</dbReference>
<dbReference type="HOGENOM" id="CLU_012949_2_0_1"/>
<feature type="non-terminal residue" evidence="5">
    <location>
        <position position="1"/>
    </location>
</feature>
<dbReference type="CTD" id="6751708"/>
<dbReference type="EMBL" id="DS985243">
    <property type="protein sequence ID" value="EDV27038.1"/>
    <property type="molecule type" value="Genomic_DNA"/>
</dbReference>
<dbReference type="GO" id="GO:0008194">
    <property type="term" value="F:UDP-glycosyltransferase activity"/>
    <property type="evidence" value="ECO:0000318"/>
    <property type="project" value="GO_Central"/>
</dbReference>
<dbReference type="CDD" id="cd03784">
    <property type="entry name" value="GT1_Gtf-like"/>
    <property type="match status" value="1"/>
</dbReference>
<gene>
    <name evidence="5" type="ORF">TRIADDRAFT_2130</name>
</gene>
<keyword evidence="4" id="KW-0812">Transmembrane</keyword>
<evidence type="ECO:0000256" key="1">
    <source>
        <dbReference type="ARBA" id="ARBA00009995"/>
    </source>
</evidence>
<dbReference type="FunFam" id="3.40.50.2000:FF:000021">
    <property type="entry name" value="UDP-glucuronosyltransferase"/>
    <property type="match status" value="1"/>
</dbReference>
<dbReference type="InterPro" id="IPR050271">
    <property type="entry name" value="UDP-glycosyltransferase"/>
</dbReference>
<keyword evidence="4" id="KW-0472">Membrane</keyword>
<dbReference type="OMA" id="SIHEAIH"/>
<dbReference type="OrthoDB" id="5835829at2759"/>
<dbReference type="AlphaFoldDB" id="B3RSD7"/>
<dbReference type="PANTHER" id="PTHR48043">
    <property type="entry name" value="EG:EG0003.4 PROTEIN-RELATED"/>
    <property type="match status" value="1"/>
</dbReference>
<evidence type="ECO:0000313" key="5">
    <source>
        <dbReference type="EMBL" id="EDV27038.1"/>
    </source>
</evidence>
<keyword evidence="3" id="KW-0808">Transferase</keyword>
<dbReference type="Gene3D" id="3.40.50.2000">
    <property type="entry name" value="Glycogen Phosphorylase B"/>
    <property type="match status" value="1"/>
</dbReference>
<evidence type="ECO:0000256" key="4">
    <source>
        <dbReference type="SAM" id="Phobius"/>
    </source>
</evidence>
<dbReference type="FunCoup" id="B3RSD7">
    <property type="interactions" value="307"/>
</dbReference>
<keyword evidence="2" id="KW-0328">Glycosyltransferase</keyword>
<dbReference type="KEGG" id="tad:TRIADDRAFT_2130"/>
<protein>
    <recommendedName>
        <fullName evidence="7">UDP-glucuronosyltransferase</fullName>
    </recommendedName>
</protein>
<name>B3RSD7_TRIAD</name>
<dbReference type="Proteomes" id="UP000009022">
    <property type="component" value="Unassembled WGS sequence"/>
</dbReference>
<dbReference type="RefSeq" id="XP_002111034.1">
    <property type="nucleotide sequence ID" value="XM_002110998.1"/>
</dbReference>
<evidence type="ECO:0000256" key="3">
    <source>
        <dbReference type="ARBA" id="ARBA00022679"/>
    </source>
</evidence>
<evidence type="ECO:0008006" key="7">
    <source>
        <dbReference type="Google" id="ProtNLM"/>
    </source>
</evidence>
<dbReference type="GeneID" id="6751708"/>